<evidence type="ECO:0000313" key="7">
    <source>
        <dbReference type="Proteomes" id="UP000002710"/>
    </source>
</evidence>
<dbReference type="InterPro" id="IPR001173">
    <property type="entry name" value="Glyco_trans_2-like"/>
</dbReference>
<reference evidence="6 7" key="1">
    <citation type="journal article" date="2011" name="J. Bacteriol.">
        <title>Complete genome sequence and updated annotation of Desulfovibrio alaskensis G20.</title>
        <authorList>
            <person name="Hauser L.J."/>
            <person name="Land M.L."/>
            <person name="Brown S.D."/>
            <person name="Larimer F."/>
            <person name="Keller K.L."/>
            <person name="Rapp-Giles B.J."/>
            <person name="Price M.N."/>
            <person name="Lin M."/>
            <person name="Bruce D.C."/>
            <person name="Detter J.C."/>
            <person name="Tapia R."/>
            <person name="Han C.S."/>
            <person name="Goodwin L.A."/>
            <person name="Cheng J.F."/>
            <person name="Pitluck S."/>
            <person name="Copeland A."/>
            <person name="Lucas S."/>
            <person name="Nolan M."/>
            <person name="Lapidus A.L."/>
            <person name="Palumbo A.V."/>
            <person name="Wall J.D."/>
        </authorList>
    </citation>
    <scope>NUCLEOTIDE SEQUENCE [LARGE SCALE GENOMIC DNA]</scope>
    <source>
        <strain evidence="7">ATCC BAA 1058 / DSM 17464 / G20</strain>
    </source>
</reference>
<keyword evidence="7" id="KW-1185">Reference proteome</keyword>
<proteinExistence type="inferred from homology"/>
<sequence>MTQEYGGLKLSVIIPTHNRMDIVVKNLLCLARQTLPADSFEVLVCDDASTDGTWEALQSLSTPYALRLFRLPQCGGPGRARNLLIREARAEALVILNDDALLTPAGLAMHAAALEMTRGERIAVLGRFSFPADYQRTPFGCLLEHTDLSFRFPLFTPGNFYGANAFYSCNLGIYAEAVAEAGYFDEGYAGAGAEDMELGDRLAKLGNMVVYLDKCVAVHEHRLTVHDFCRSQIGRGGGGVVRCMNDFSQVFHYDDMDTAALERLRRGLHRAEDAVLRLKDAVHALHRRAAVGEDVAPQDIPWRGVPLRYSAHDQWRMPPRAVEREAQQALADMVPLLKSRELSAGDMGALYQVCSFLKWRYDTVGISRSPWIDEYAARKAERQASRQAGQSLCAAAQNQESPAGRQET</sequence>
<name>Q316B9_OLEA2</name>
<dbReference type="SUPFAM" id="SSF53448">
    <property type="entry name" value="Nucleotide-diphospho-sugar transferases"/>
    <property type="match status" value="1"/>
</dbReference>
<keyword evidence="2" id="KW-0328">Glycosyltransferase</keyword>
<dbReference type="KEGG" id="dde:Dde_0426"/>
<dbReference type="CDD" id="cd00761">
    <property type="entry name" value="Glyco_tranf_GTA_type"/>
    <property type="match status" value="1"/>
</dbReference>
<keyword evidence="3 6" id="KW-0808">Transferase</keyword>
<dbReference type="EMBL" id="CP000112">
    <property type="protein sequence ID" value="ABB37227.1"/>
    <property type="molecule type" value="Genomic_DNA"/>
</dbReference>
<dbReference type="PANTHER" id="PTHR43179">
    <property type="entry name" value="RHAMNOSYLTRANSFERASE WBBL"/>
    <property type="match status" value="1"/>
</dbReference>
<evidence type="ECO:0000256" key="4">
    <source>
        <dbReference type="SAM" id="MobiDB-lite"/>
    </source>
</evidence>
<feature type="compositionally biased region" description="Polar residues" evidence="4">
    <location>
        <begin position="386"/>
        <end position="401"/>
    </location>
</feature>
<dbReference type="Gene3D" id="3.90.550.10">
    <property type="entry name" value="Spore Coat Polysaccharide Biosynthesis Protein SpsA, Chain A"/>
    <property type="match status" value="1"/>
</dbReference>
<evidence type="ECO:0000259" key="5">
    <source>
        <dbReference type="Pfam" id="PF00535"/>
    </source>
</evidence>
<feature type="domain" description="Glycosyltransferase 2-like" evidence="5">
    <location>
        <begin position="11"/>
        <end position="115"/>
    </location>
</feature>
<dbReference type="AlphaFoldDB" id="Q316B9"/>
<dbReference type="Proteomes" id="UP000002710">
    <property type="component" value="Chromosome"/>
</dbReference>
<feature type="region of interest" description="Disordered" evidence="4">
    <location>
        <begin position="386"/>
        <end position="408"/>
    </location>
</feature>
<accession>Q316B9</accession>
<organism evidence="6 7">
    <name type="scientific">Oleidesulfovibrio alaskensis (strain ATCC BAA-1058 / DSM 17464 / G20)</name>
    <name type="common">Desulfovibrio alaskensis</name>
    <dbReference type="NCBI Taxonomy" id="207559"/>
    <lineage>
        <taxon>Bacteria</taxon>
        <taxon>Pseudomonadati</taxon>
        <taxon>Thermodesulfobacteriota</taxon>
        <taxon>Desulfovibrionia</taxon>
        <taxon>Desulfovibrionales</taxon>
        <taxon>Desulfovibrionaceae</taxon>
        <taxon>Oleidesulfovibrio</taxon>
    </lineage>
</organism>
<dbReference type="GO" id="GO:0016757">
    <property type="term" value="F:glycosyltransferase activity"/>
    <property type="evidence" value="ECO:0007669"/>
    <property type="project" value="UniProtKB-KW"/>
</dbReference>
<dbReference type="PANTHER" id="PTHR43179:SF12">
    <property type="entry name" value="GALACTOFURANOSYLTRANSFERASE GLFT2"/>
    <property type="match status" value="1"/>
</dbReference>
<dbReference type="RefSeq" id="WP_011366559.1">
    <property type="nucleotide sequence ID" value="NC_007519.1"/>
</dbReference>
<dbReference type="Pfam" id="PF00535">
    <property type="entry name" value="Glycos_transf_2"/>
    <property type="match status" value="1"/>
</dbReference>
<gene>
    <name evidence="6" type="ordered locus">Dde_0426</name>
</gene>
<dbReference type="InterPro" id="IPR029044">
    <property type="entry name" value="Nucleotide-diphossugar_trans"/>
</dbReference>
<dbReference type="eggNOG" id="COG1216">
    <property type="taxonomic scope" value="Bacteria"/>
</dbReference>
<dbReference type="HOGENOM" id="CLU_673911_0_0_7"/>
<evidence type="ECO:0000256" key="1">
    <source>
        <dbReference type="ARBA" id="ARBA00006739"/>
    </source>
</evidence>
<evidence type="ECO:0000256" key="3">
    <source>
        <dbReference type="ARBA" id="ARBA00022679"/>
    </source>
</evidence>
<evidence type="ECO:0000256" key="2">
    <source>
        <dbReference type="ARBA" id="ARBA00022676"/>
    </source>
</evidence>
<dbReference type="CAZy" id="GT2">
    <property type="family name" value="Glycosyltransferase Family 2"/>
</dbReference>
<comment type="similarity">
    <text evidence="1">Belongs to the glycosyltransferase 2 family.</text>
</comment>
<evidence type="ECO:0000313" key="6">
    <source>
        <dbReference type="EMBL" id="ABB37227.1"/>
    </source>
</evidence>
<dbReference type="STRING" id="207559.Dde_0426"/>
<protein>
    <submittedName>
        <fullName evidence="6">Glycosyl transferase family 2</fullName>
    </submittedName>
</protein>